<evidence type="ECO:0000313" key="2">
    <source>
        <dbReference type="Proteomes" id="UP000317378"/>
    </source>
</evidence>
<dbReference type="EMBL" id="VCHX02000165">
    <property type="protein sequence ID" value="TPQ19099.1"/>
    <property type="molecule type" value="Genomic_DNA"/>
</dbReference>
<accession>A0A505DK19</accession>
<comment type="caution">
    <text evidence="1">The sequence shown here is derived from an EMBL/GenBank/DDBJ whole genome shotgun (WGS) entry which is preliminary data.</text>
</comment>
<protein>
    <submittedName>
        <fullName evidence="1">Uncharacterized protein</fullName>
    </submittedName>
</protein>
<organism evidence="1 2">
    <name type="scientific">Streptomyces sporangiiformans</name>
    <dbReference type="NCBI Taxonomy" id="2315329"/>
    <lineage>
        <taxon>Bacteria</taxon>
        <taxon>Bacillati</taxon>
        <taxon>Actinomycetota</taxon>
        <taxon>Actinomycetes</taxon>
        <taxon>Kitasatosporales</taxon>
        <taxon>Streptomycetaceae</taxon>
        <taxon>Streptomyces</taxon>
    </lineage>
</organism>
<reference evidence="1 2" key="1">
    <citation type="submission" date="2019-06" db="EMBL/GenBank/DDBJ databases">
        <title>Streptomyces sporangiiformans sp. nov., a novel actinomycete isolated from soil in Mount Song.</title>
        <authorList>
            <person name="Han L."/>
        </authorList>
    </citation>
    <scope>NUCLEOTIDE SEQUENCE [LARGE SCALE GENOMIC DNA]</scope>
    <source>
        <strain evidence="1 2">NEAU-SSA 1</strain>
    </source>
</reference>
<dbReference type="AlphaFoldDB" id="A0A505DK19"/>
<evidence type="ECO:0000313" key="1">
    <source>
        <dbReference type="EMBL" id="TPQ19099.1"/>
    </source>
</evidence>
<name>A0A505DK19_9ACTN</name>
<proteinExistence type="predicted"/>
<dbReference type="Proteomes" id="UP000317378">
    <property type="component" value="Unassembled WGS sequence"/>
</dbReference>
<keyword evidence="2" id="KW-1185">Reference proteome</keyword>
<dbReference type="OrthoDB" id="4170469at2"/>
<dbReference type="RefSeq" id="WP_119103304.1">
    <property type="nucleotide sequence ID" value="NZ_QXMJ01000165.1"/>
</dbReference>
<sequence>MLDLVLHGPSGSQPVGRPAPVRAEIRNTGERDLWIAGVLDGSENGLRYPHYLPAITRTDDGRVVARPAPAEDPLVGPLRANDLLRLAPGDSFDPVTGPGCLPLMTFAHFAPDRPGRYVYTLTLSTESTAPEQWLGGFALPVGADREQLLALVARVPRTTVTAAPVEVEFL</sequence>
<gene>
    <name evidence="1" type="ORF">FGD71_028005</name>
</gene>